<feature type="domain" description="DUF397" evidence="1">
    <location>
        <begin position="5"/>
        <end position="56"/>
    </location>
</feature>
<dbReference type="Pfam" id="PF04149">
    <property type="entry name" value="DUF397"/>
    <property type="match status" value="1"/>
</dbReference>
<gene>
    <name evidence="2" type="ORF">ACFQRF_04410</name>
</gene>
<dbReference type="InterPro" id="IPR007278">
    <property type="entry name" value="DUF397"/>
</dbReference>
<accession>A0ABW2KCK6</accession>
<keyword evidence="3" id="KW-1185">Reference proteome</keyword>
<dbReference type="RefSeq" id="WP_379869071.1">
    <property type="nucleotide sequence ID" value="NZ_JBHTBH010000002.1"/>
</dbReference>
<sequence length="60" mass="6242">MSTPAFRKSSHSGHSAECVEVAGGSGDLLVRDSRHPGQGCLSFPMAEWGAFLAVVRLGAL</sequence>
<dbReference type="Proteomes" id="UP001596540">
    <property type="component" value="Unassembled WGS sequence"/>
</dbReference>
<evidence type="ECO:0000259" key="1">
    <source>
        <dbReference type="Pfam" id="PF04149"/>
    </source>
</evidence>
<protein>
    <submittedName>
        <fullName evidence="2">DUF397 domain-containing protein</fullName>
    </submittedName>
</protein>
<name>A0ABW2KCK6_9ACTN</name>
<evidence type="ECO:0000313" key="3">
    <source>
        <dbReference type="Proteomes" id="UP001596540"/>
    </source>
</evidence>
<organism evidence="2 3">
    <name type="scientific">Marinactinospora rubrisoli</name>
    <dbReference type="NCBI Taxonomy" id="2715399"/>
    <lineage>
        <taxon>Bacteria</taxon>
        <taxon>Bacillati</taxon>
        <taxon>Actinomycetota</taxon>
        <taxon>Actinomycetes</taxon>
        <taxon>Streptosporangiales</taxon>
        <taxon>Nocardiopsidaceae</taxon>
        <taxon>Marinactinospora</taxon>
    </lineage>
</organism>
<reference evidence="3" key="1">
    <citation type="journal article" date="2019" name="Int. J. Syst. Evol. Microbiol.">
        <title>The Global Catalogue of Microorganisms (GCM) 10K type strain sequencing project: providing services to taxonomists for standard genome sequencing and annotation.</title>
        <authorList>
            <consortium name="The Broad Institute Genomics Platform"/>
            <consortium name="The Broad Institute Genome Sequencing Center for Infectious Disease"/>
            <person name="Wu L."/>
            <person name="Ma J."/>
        </authorList>
    </citation>
    <scope>NUCLEOTIDE SEQUENCE [LARGE SCALE GENOMIC DNA]</scope>
    <source>
        <strain evidence="3">CGMCC 4.7382</strain>
    </source>
</reference>
<evidence type="ECO:0000313" key="2">
    <source>
        <dbReference type="EMBL" id="MFC7326976.1"/>
    </source>
</evidence>
<comment type="caution">
    <text evidence="2">The sequence shown here is derived from an EMBL/GenBank/DDBJ whole genome shotgun (WGS) entry which is preliminary data.</text>
</comment>
<dbReference type="EMBL" id="JBHTBH010000002">
    <property type="protein sequence ID" value="MFC7326976.1"/>
    <property type="molecule type" value="Genomic_DNA"/>
</dbReference>
<proteinExistence type="predicted"/>